<feature type="transmembrane region" description="Helical" evidence="6">
    <location>
        <begin position="155"/>
        <end position="172"/>
    </location>
</feature>
<dbReference type="Pfam" id="PF00892">
    <property type="entry name" value="EamA"/>
    <property type="match status" value="2"/>
</dbReference>
<feature type="domain" description="EamA" evidence="7">
    <location>
        <begin position="38"/>
        <end position="171"/>
    </location>
</feature>
<evidence type="ECO:0000256" key="1">
    <source>
        <dbReference type="ARBA" id="ARBA00004141"/>
    </source>
</evidence>
<accession>A0A1I5F207</accession>
<proteinExistence type="inferred from homology"/>
<feature type="transmembrane region" description="Helical" evidence="6">
    <location>
        <begin position="281"/>
        <end position="300"/>
    </location>
</feature>
<keyword evidence="4 6" id="KW-1133">Transmembrane helix</keyword>
<dbReference type="PANTHER" id="PTHR22911:SF6">
    <property type="entry name" value="SOLUTE CARRIER FAMILY 35 MEMBER G1"/>
    <property type="match status" value="1"/>
</dbReference>
<feature type="transmembrane region" description="Helical" evidence="6">
    <location>
        <begin position="75"/>
        <end position="95"/>
    </location>
</feature>
<feature type="domain" description="EamA" evidence="7">
    <location>
        <begin position="186"/>
        <end position="324"/>
    </location>
</feature>
<dbReference type="RefSeq" id="WP_244544645.1">
    <property type="nucleotide sequence ID" value="NZ_FOVR01000003.1"/>
</dbReference>
<feature type="transmembrane region" description="Helical" evidence="6">
    <location>
        <begin position="107"/>
        <end position="124"/>
    </location>
</feature>
<dbReference type="EMBL" id="FOVR01000003">
    <property type="protein sequence ID" value="SFO17669.1"/>
    <property type="molecule type" value="Genomic_DNA"/>
</dbReference>
<dbReference type="InterPro" id="IPR000620">
    <property type="entry name" value="EamA_dom"/>
</dbReference>
<evidence type="ECO:0000313" key="9">
    <source>
        <dbReference type="Proteomes" id="UP000199236"/>
    </source>
</evidence>
<dbReference type="GO" id="GO:0016020">
    <property type="term" value="C:membrane"/>
    <property type="evidence" value="ECO:0007669"/>
    <property type="project" value="UniProtKB-SubCell"/>
</dbReference>
<feature type="transmembrane region" description="Helical" evidence="6">
    <location>
        <begin position="130"/>
        <end position="148"/>
    </location>
</feature>
<name>A0A1I5F207_9HYPH</name>
<comment type="subcellular location">
    <subcellularLocation>
        <location evidence="1">Membrane</location>
        <topology evidence="1">Multi-pass membrane protein</topology>
    </subcellularLocation>
</comment>
<keyword evidence="3 6" id="KW-0812">Transmembrane</keyword>
<evidence type="ECO:0000256" key="6">
    <source>
        <dbReference type="SAM" id="Phobius"/>
    </source>
</evidence>
<keyword evidence="5 6" id="KW-0472">Membrane</keyword>
<dbReference type="AlphaFoldDB" id="A0A1I5F207"/>
<evidence type="ECO:0000259" key="7">
    <source>
        <dbReference type="Pfam" id="PF00892"/>
    </source>
</evidence>
<evidence type="ECO:0000256" key="5">
    <source>
        <dbReference type="ARBA" id="ARBA00023136"/>
    </source>
</evidence>
<feature type="transmembrane region" description="Helical" evidence="6">
    <location>
        <begin position="33"/>
        <end position="55"/>
    </location>
</feature>
<evidence type="ECO:0000256" key="3">
    <source>
        <dbReference type="ARBA" id="ARBA00022692"/>
    </source>
</evidence>
<feature type="transmembrane region" description="Helical" evidence="6">
    <location>
        <begin position="251"/>
        <end position="269"/>
    </location>
</feature>
<organism evidence="8 9">
    <name type="scientific">Cohaesibacter marisflavi</name>
    <dbReference type="NCBI Taxonomy" id="655353"/>
    <lineage>
        <taxon>Bacteria</taxon>
        <taxon>Pseudomonadati</taxon>
        <taxon>Pseudomonadota</taxon>
        <taxon>Alphaproteobacteria</taxon>
        <taxon>Hyphomicrobiales</taxon>
        <taxon>Cohaesibacteraceae</taxon>
    </lineage>
</organism>
<keyword evidence="9" id="KW-1185">Reference proteome</keyword>
<sequence>MTLTKNTPEANGTAISVEQDTSAANNTNQSMTVAAPVLGIGLKLASTLVFSIMTVTLKIASETVPVGEIVFARNFIGLWPVLLMVALRGELGVAFKTDHPLGHLGRSGIGIISMMFSFTAYALLPLPDATAIGFASPLFVIILAFFILKEKVRIYRWGAVGVGFLGIIIILSPHMGAGEMDSNAFIGSMCAATSAFLGGLAMIFVRKLCETERTSTIVVWFHGAGTGLALFSIPIGFIWTDWAWVVPDIKSLMLLVIVGISGGIGQILMTQSYRYADASTIAPFDYTSMIWAVLFGYLLFSDVPLPQVLIGAVVVICAGIFVIFREHALGLDRTKARRASTPSKS</sequence>
<comment type="similarity">
    <text evidence="2">Belongs to the drug/metabolite transporter (DMT) superfamily. 10 TMS drug/metabolite exporter (DME) (TC 2.A.7.3) family.</text>
</comment>
<dbReference type="SUPFAM" id="SSF103481">
    <property type="entry name" value="Multidrug resistance efflux transporter EmrE"/>
    <property type="match status" value="2"/>
</dbReference>
<evidence type="ECO:0000256" key="4">
    <source>
        <dbReference type="ARBA" id="ARBA00022989"/>
    </source>
</evidence>
<protein>
    <submittedName>
        <fullName evidence="8">Permease of the drug/metabolite transporter (DMT) superfamily</fullName>
    </submittedName>
</protein>
<gene>
    <name evidence="8" type="ORF">SAMN04488056_103453</name>
</gene>
<feature type="transmembrane region" description="Helical" evidence="6">
    <location>
        <begin position="306"/>
        <end position="324"/>
    </location>
</feature>
<dbReference type="PANTHER" id="PTHR22911">
    <property type="entry name" value="ACYL-MALONYL CONDENSING ENZYME-RELATED"/>
    <property type="match status" value="1"/>
</dbReference>
<reference evidence="8 9" key="1">
    <citation type="submission" date="2016-10" db="EMBL/GenBank/DDBJ databases">
        <authorList>
            <person name="de Groot N.N."/>
        </authorList>
    </citation>
    <scope>NUCLEOTIDE SEQUENCE [LARGE SCALE GENOMIC DNA]</scope>
    <source>
        <strain evidence="8 9">CGMCC 1.9157</strain>
    </source>
</reference>
<feature type="transmembrane region" description="Helical" evidence="6">
    <location>
        <begin position="184"/>
        <end position="205"/>
    </location>
</feature>
<evidence type="ECO:0000256" key="2">
    <source>
        <dbReference type="ARBA" id="ARBA00009853"/>
    </source>
</evidence>
<dbReference type="InterPro" id="IPR037185">
    <property type="entry name" value="EmrE-like"/>
</dbReference>
<evidence type="ECO:0000313" key="8">
    <source>
        <dbReference type="EMBL" id="SFO17669.1"/>
    </source>
</evidence>
<feature type="transmembrane region" description="Helical" evidence="6">
    <location>
        <begin position="217"/>
        <end position="239"/>
    </location>
</feature>
<dbReference type="Proteomes" id="UP000199236">
    <property type="component" value="Unassembled WGS sequence"/>
</dbReference>